<protein>
    <submittedName>
        <fullName evidence="1">Uncharacterized protein</fullName>
    </submittedName>
</protein>
<proteinExistence type="predicted"/>
<organism evidence="1 2">
    <name type="scientific">Rozella allomycis (strain CSF55)</name>
    <dbReference type="NCBI Taxonomy" id="988480"/>
    <lineage>
        <taxon>Eukaryota</taxon>
        <taxon>Fungi</taxon>
        <taxon>Fungi incertae sedis</taxon>
        <taxon>Cryptomycota</taxon>
        <taxon>Cryptomycota incertae sedis</taxon>
        <taxon>Rozella</taxon>
    </lineage>
</organism>
<dbReference type="EMBL" id="ML005234">
    <property type="protein sequence ID" value="RKP19378.1"/>
    <property type="molecule type" value="Genomic_DNA"/>
</dbReference>
<dbReference type="AlphaFoldDB" id="A0A4P9YJ32"/>
<evidence type="ECO:0000313" key="1">
    <source>
        <dbReference type="EMBL" id="RKP19378.1"/>
    </source>
</evidence>
<dbReference type="Proteomes" id="UP000281549">
    <property type="component" value="Unassembled WGS sequence"/>
</dbReference>
<sequence>MEREQKSWDGKCKNHIMIYKLHKPLMTVPLKGDVSSSSELTPMTIQVEVKDTVYSIKVKECGNCREISRNGQQFTSLLYQIKKENKWVTLPSINFKKTQDGEVVRLILRWISSHPILKGKGYLDTFLSSDYTAETKFSKPITAKETKNEGAFLSMYMEAENYLYYLAFLVEATNKFQKAYIDYFQKMEFLIDSSKSVCNNFDCLMWKDQWIVYSEYLNNGPYGLRNELQTNFSKLFSSWKMADMITNGFQEIIKERGALKEQLELHKQRRMKKDEAVSKMKMKGGSSRLDLIEAEVNFKQAVELEEELSCSFNCANNSIMRECDRYKMHRGDIIQIQLGDYISQVLEIEETYLKSLERAISLIN</sequence>
<reference evidence="2" key="1">
    <citation type="journal article" date="2018" name="Nat. Microbiol.">
        <title>Leveraging single-cell genomics to expand the fungal tree of life.</title>
        <authorList>
            <person name="Ahrendt S.R."/>
            <person name="Quandt C.A."/>
            <person name="Ciobanu D."/>
            <person name="Clum A."/>
            <person name="Salamov A."/>
            <person name="Andreopoulos B."/>
            <person name="Cheng J.F."/>
            <person name="Woyke T."/>
            <person name="Pelin A."/>
            <person name="Henrissat B."/>
            <person name="Reynolds N.K."/>
            <person name="Benny G.L."/>
            <person name="Smith M.E."/>
            <person name="James T.Y."/>
            <person name="Grigoriev I.V."/>
        </authorList>
    </citation>
    <scope>NUCLEOTIDE SEQUENCE [LARGE SCALE GENOMIC DNA]</scope>
    <source>
        <strain evidence="2">CSF55</strain>
    </source>
</reference>
<gene>
    <name evidence="1" type="ORF">ROZALSC1DRAFT_29016</name>
</gene>
<accession>A0A4P9YJ32</accession>
<evidence type="ECO:0000313" key="2">
    <source>
        <dbReference type="Proteomes" id="UP000281549"/>
    </source>
</evidence>
<name>A0A4P9YJ32_ROZAC</name>